<dbReference type="AlphaFoldDB" id="A0A2H3CC73"/>
<feature type="non-terminal residue" evidence="1">
    <location>
        <position position="121"/>
    </location>
</feature>
<evidence type="ECO:0000313" key="2">
    <source>
        <dbReference type="Proteomes" id="UP000217790"/>
    </source>
</evidence>
<evidence type="ECO:0000313" key="1">
    <source>
        <dbReference type="EMBL" id="PBK80671.1"/>
    </source>
</evidence>
<dbReference type="Proteomes" id="UP000217790">
    <property type="component" value="Unassembled WGS sequence"/>
</dbReference>
<organism evidence="1 2">
    <name type="scientific">Armillaria gallica</name>
    <name type="common">Bulbous honey fungus</name>
    <name type="synonym">Armillaria bulbosa</name>
    <dbReference type="NCBI Taxonomy" id="47427"/>
    <lineage>
        <taxon>Eukaryota</taxon>
        <taxon>Fungi</taxon>
        <taxon>Dikarya</taxon>
        <taxon>Basidiomycota</taxon>
        <taxon>Agaricomycotina</taxon>
        <taxon>Agaricomycetes</taxon>
        <taxon>Agaricomycetidae</taxon>
        <taxon>Agaricales</taxon>
        <taxon>Marasmiineae</taxon>
        <taxon>Physalacriaceae</taxon>
        <taxon>Armillaria</taxon>
    </lineage>
</organism>
<keyword evidence="2" id="KW-1185">Reference proteome</keyword>
<dbReference type="OrthoDB" id="3365698at2759"/>
<protein>
    <submittedName>
        <fullName evidence="1">Uncharacterized protein</fullName>
    </submittedName>
</protein>
<gene>
    <name evidence="1" type="ORF">ARMGADRAFT_1020798</name>
</gene>
<sequence length="121" mass="13703">MSTLFPTLRVMSRSVKELSTSSPTFMRSLVLPSLKKFKLATEWDLEMGGSYDPTPCPEDALDALHEMLLQSQCSLTRLSLVDVVLDDNLVNIIQITPGLQEFFVEYNEWVDAYDPIMQSLV</sequence>
<accession>A0A2H3CC73</accession>
<proteinExistence type="predicted"/>
<name>A0A2H3CC73_ARMGA</name>
<dbReference type="InParanoid" id="A0A2H3CC73"/>
<dbReference type="EMBL" id="KZ293742">
    <property type="protein sequence ID" value="PBK80671.1"/>
    <property type="molecule type" value="Genomic_DNA"/>
</dbReference>
<reference evidence="2" key="1">
    <citation type="journal article" date="2017" name="Nat. Ecol. Evol.">
        <title>Genome expansion and lineage-specific genetic innovations in the forest pathogenic fungi Armillaria.</title>
        <authorList>
            <person name="Sipos G."/>
            <person name="Prasanna A.N."/>
            <person name="Walter M.C."/>
            <person name="O'Connor E."/>
            <person name="Balint B."/>
            <person name="Krizsan K."/>
            <person name="Kiss B."/>
            <person name="Hess J."/>
            <person name="Varga T."/>
            <person name="Slot J."/>
            <person name="Riley R."/>
            <person name="Boka B."/>
            <person name="Rigling D."/>
            <person name="Barry K."/>
            <person name="Lee J."/>
            <person name="Mihaltcheva S."/>
            <person name="LaButti K."/>
            <person name="Lipzen A."/>
            <person name="Waldron R."/>
            <person name="Moloney N.M."/>
            <person name="Sperisen C."/>
            <person name="Kredics L."/>
            <person name="Vagvoelgyi C."/>
            <person name="Patrignani A."/>
            <person name="Fitzpatrick D."/>
            <person name="Nagy I."/>
            <person name="Doyle S."/>
            <person name="Anderson J.B."/>
            <person name="Grigoriev I.V."/>
            <person name="Gueldener U."/>
            <person name="Muensterkoetter M."/>
            <person name="Nagy L.G."/>
        </authorList>
    </citation>
    <scope>NUCLEOTIDE SEQUENCE [LARGE SCALE GENOMIC DNA]</scope>
    <source>
        <strain evidence="2">Ar21-2</strain>
    </source>
</reference>